<protein>
    <submittedName>
        <fullName evidence="1">Uncharacterized protein</fullName>
    </submittedName>
</protein>
<accession>R7W0V0</accession>
<sequence>MGADHNGVSALGLVLAVAAALLACQCAAQVPAPAPAPSGGSGGSGCMPVARQPFPVHGLHVGQRDGARGAVLRGGVRRAAVQPECLCAVLGGTAATLGVALDGARALQMPAACRGQAPPASQCDSMGVPMSSPATPYDPEATPAVGSEVLRSKHLHHGAGKFHHALKGCGLSIRTLASKAFAALPHARIMRAAVHSYMEEKKSCLQ</sequence>
<proteinExistence type="predicted"/>
<name>R7W0V0_AEGTA</name>
<evidence type="ECO:0000313" key="1">
    <source>
        <dbReference type="EnsemblPlants" id="EMT03474"/>
    </source>
</evidence>
<dbReference type="EnsemblPlants" id="EMT03474">
    <property type="protein sequence ID" value="EMT03474"/>
    <property type="gene ID" value="F775_02623"/>
</dbReference>
<dbReference type="AlphaFoldDB" id="R7W0V0"/>
<organism evidence="1">
    <name type="scientific">Aegilops tauschii</name>
    <name type="common">Tausch's goatgrass</name>
    <name type="synonym">Aegilops squarrosa</name>
    <dbReference type="NCBI Taxonomy" id="37682"/>
    <lineage>
        <taxon>Eukaryota</taxon>
        <taxon>Viridiplantae</taxon>
        <taxon>Streptophyta</taxon>
        <taxon>Embryophyta</taxon>
        <taxon>Tracheophyta</taxon>
        <taxon>Spermatophyta</taxon>
        <taxon>Magnoliopsida</taxon>
        <taxon>Liliopsida</taxon>
        <taxon>Poales</taxon>
        <taxon>Poaceae</taxon>
        <taxon>BOP clade</taxon>
        <taxon>Pooideae</taxon>
        <taxon>Triticodae</taxon>
        <taxon>Triticeae</taxon>
        <taxon>Triticinae</taxon>
        <taxon>Aegilops</taxon>
    </lineage>
</organism>
<dbReference type="CDD" id="cd00010">
    <property type="entry name" value="AAI_LTSS"/>
    <property type="match status" value="1"/>
</dbReference>
<reference evidence="1" key="1">
    <citation type="submission" date="2015-06" db="UniProtKB">
        <authorList>
            <consortium name="EnsemblPlants"/>
        </authorList>
    </citation>
    <scope>IDENTIFICATION</scope>
</reference>